<evidence type="ECO:0000313" key="1">
    <source>
        <dbReference type="EMBL" id="RPD63972.1"/>
    </source>
</evidence>
<reference evidence="1" key="1">
    <citation type="journal article" date="2018" name="Genome Biol. Evol.">
        <title>Genomics and development of Lentinus tigrinus, a white-rot wood-decaying mushroom with dimorphic fruiting bodies.</title>
        <authorList>
            <person name="Wu B."/>
            <person name="Xu Z."/>
            <person name="Knudson A."/>
            <person name="Carlson A."/>
            <person name="Chen N."/>
            <person name="Kovaka S."/>
            <person name="LaButti K."/>
            <person name="Lipzen A."/>
            <person name="Pennachio C."/>
            <person name="Riley R."/>
            <person name="Schakwitz W."/>
            <person name="Umezawa K."/>
            <person name="Ohm R.A."/>
            <person name="Grigoriev I.V."/>
            <person name="Nagy L.G."/>
            <person name="Gibbons J."/>
            <person name="Hibbett D."/>
        </authorList>
    </citation>
    <scope>NUCLEOTIDE SEQUENCE [LARGE SCALE GENOMIC DNA]</scope>
    <source>
        <strain evidence="1">ALCF2SS1-6</strain>
    </source>
</reference>
<feature type="non-terminal residue" evidence="1">
    <location>
        <position position="354"/>
    </location>
</feature>
<organism evidence="1 2">
    <name type="scientific">Lentinus tigrinus ALCF2SS1-6</name>
    <dbReference type="NCBI Taxonomy" id="1328759"/>
    <lineage>
        <taxon>Eukaryota</taxon>
        <taxon>Fungi</taxon>
        <taxon>Dikarya</taxon>
        <taxon>Basidiomycota</taxon>
        <taxon>Agaricomycotina</taxon>
        <taxon>Agaricomycetes</taxon>
        <taxon>Polyporales</taxon>
        <taxon>Polyporaceae</taxon>
        <taxon>Lentinus</taxon>
    </lineage>
</organism>
<keyword evidence="2" id="KW-1185">Reference proteome</keyword>
<evidence type="ECO:0008006" key="3">
    <source>
        <dbReference type="Google" id="ProtNLM"/>
    </source>
</evidence>
<name>A0A5C2SJQ9_9APHY</name>
<dbReference type="AlphaFoldDB" id="A0A5C2SJQ9"/>
<dbReference type="PANTHER" id="PTHR33481">
    <property type="entry name" value="REVERSE TRANSCRIPTASE"/>
    <property type="match status" value="1"/>
</dbReference>
<dbReference type="Proteomes" id="UP000313359">
    <property type="component" value="Unassembled WGS sequence"/>
</dbReference>
<accession>A0A5C2SJQ9</accession>
<dbReference type="PANTHER" id="PTHR33481:SF1">
    <property type="entry name" value="ENDONUCLEASE_EXONUCLEASE_PHOSPHATASE DOMAIN-CONTAINING PROTEIN-RELATED"/>
    <property type="match status" value="1"/>
</dbReference>
<dbReference type="OrthoDB" id="2745559at2759"/>
<protein>
    <recommendedName>
        <fullName evidence="3">RNase H type-1 domain-containing protein</fullName>
    </recommendedName>
</protein>
<sequence length="354" mass="38963">MDDVALVVTGKSFTICHNKVRAFMDRPGGAMDWSTSHNSAYSLDKFGLVNCKAQPKRIGLGPALQLTDGTVIAPTDHQRFLGVLVDQALKFKQHTAAAYAKGSKLVAQVRRLATARNGLTLSAVRRLYLAVVVPSMLYAADTFLTPVRTLPGQTRKHGSVGHARRLAAVQRQALLAMTGALRSAPTDTLEAHAQILPFDLLIDKLCHCAAVRLCTLPDTHPLAPHVQRAGKRYVKSHRSAIHELLDAYKPWLDYKNTERIRPARRHPQWKPHHRTYILDDREAAAADDDWWARDGALRVYTDGSDIDSGVGAAAILYVPGCAHPKTLRLHLGPSTRHTVYEAEIVATILGVELL</sequence>
<evidence type="ECO:0000313" key="2">
    <source>
        <dbReference type="Proteomes" id="UP000313359"/>
    </source>
</evidence>
<dbReference type="EMBL" id="ML122255">
    <property type="protein sequence ID" value="RPD63972.1"/>
    <property type="molecule type" value="Genomic_DNA"/>
</dbReference>
<proteinExistence type="predicted"/>
<gene>
    <name evidence="1" type="ORF">L227DRAFT_496792</name>
</gene>
<dbReference type="STRING" id="1328759.A0A5C2SJQ9"/>